<evidence type="ECO:0000256" key="6">
    <source>
        <dbReference type="ARBA" id="ARBA00023012"/>
    </source>
</evidence>
<evidence type="ECO:0000259" key="8">
    <source>
        <dbReference type="PROSITE" id="PS50046"/>
    </source>
</evidence>
<evidence type="ECO:0000313" key="9">
    <source>
        <dbReference type="EMBL" id="THV65001.1"/>
    </source>
</evidence>
<dbReference type="PANTHER" id="PTHR43065">
    <property type="entry name" value="SENSOR HISTIDINE KINASE"/>
    <property type="match status" value="1"/>
</dbReference>
<feature type="region of interest" description="Disordered" evidence="7">
    <location>
        <begin position="198"/>
        <end position="228"/>
    </location>
</feature>
<comment type="caution">
    <text evidence="9">The sequence shown here is derived from an EMBL/GenBank/DDBJ whole genome shotgun (WGS) entry which is preliminary data.</text>
</comment>
<dbReference type="InterPro" id="IPR035965">
    <property type="entry name" value="PAS-like_dom_sf"/>
</dbReference>
<keyword evidence="2" id="KW-0808">Transferase</keyword>
<dbReference type="SUPFAM" id="SSF55781">
    <property type="entry name" value="GAF domain-like"/>
    <property type="match status" value="2"/>
</dbReference>
<dbReference type="GO" id="GO:0000155">
    <property type="term" value="F:phosphorelay sensor kinase activity"/>
    <property type="evidence" value="ECO:0007669"/>
    <property type="project" value="InterPro"/>
</dbReference>
<dbReference type="InterPro" id="IPR036097">
    <property type="entry name" value="HisK_dim/P_sf"/>
</dbReference>
<dbReference type="InterPro" id="IPR029016">
    <property type="entry name" value="GAF-like_dom_sf"/>
</dbReference>
<keyword evidence="4" id="KW-0418">Kinase</keyword>
<name>A0A4S8S4F3_AURPU</name>
<dbReference type="Gene3D" id="3.30.450.270">
    <property type="match status" value="1"/>
</dbReference>
<dbReference type="InterPro" id="IPR016132">
    <property type="entry name" value="Phyto_chromo_attachment"/>
</dbReference>
<feature type="region of interest" description="Disordered" evidence="7">
    <location>
        <begin position="49"/>
        <end position="75"/>
    </location>
</feature>
<dbReference type="InterPro" id="IPR043150">
    <property type="entry name" value="Phytochrome_PHY_sf"/>
</dbReference>
<dbReference type="PANTHER" id="PTHR43065:SF10">
    <property type="entry name" value="PEROXIDE STRESS-ACTIVATED HISTIDINE KINASE MAK3"/>
    <property type="match status" value="1"/>
</dbReference>
<evidence type="ECO:0000256" key="7">
    <source>
        <dbReference type="SAM" id="MobiDB-lite"/>
    </source>
</evidence>
<evidence type="ECO:0000256" key="4">
    <source>
        <dbReference type="ARBA" id="ARBA00022777"/>
    </source>
</evidence>
<organism evidence="9 10">
    <name type="scientific">Aureobasidium pullulans</name>
    <name type="common">Black yeast</name>
    <name type="synonym">Pullularia pullulans</name>
    <dbReference type="NCBI Taxonomy" id="5580"/>
    <lineage>
        <taxon>Eukaryota</taxon>
        <taxon>Fungi</taxon>
        <taxon>Dikarya</taxon>
        <taxon>Ascomycota</taxon>
        <taxon>Pezizomycotina</taxon>
        <taxon>Dothideomycetes</taxon>
        <taxon>Dothideomycetidae</taxon>
        <taxon>Dothideales</taxon>
        <taxon>Saccotheciaceae</taxon>
        <taxon>Aureobasidium</taxon>
    </lineage>
</organism>
<evidence type="ECO:0000256" key="3">
    <source>
        <dbReference type="ARBA" id="ARBA00022741"/>
    </source>
</evidence>
<dbReference type="SUPFAM" id="SSF47384">
    <property type="entry name" value="Homodimeric domain of signal transducing histidine kinase"/>
    <property type="match status" value="1"/>
</dbReference>
<evidence type="ECO:0000256" key="1">
    <source>
        <dbReference type="ARBA" id="ARBA00022553"/>
    </source>
</evidence>
<sequence>MALLAFVKPRSQNITTSTARMSLTQSRVFPVSSLVHINSIPISIWRRRSDDTTPAPLSPKEAHKQPSISQRDDSSRTNAIQSYGAAIGLQKTPDGSLLVSMASDNSKAILGYSPSHLFALKDFSHLLENSESDALLDHMSEAHDRAGYSNTLNVFNMSLKDSAGATNCFSCVIHADTNRPCLFVCEFIPQPILPTARPYHSQSRRLKSQGQKVTPRPSISRRSSAADTLNTMSKAQEKISYAPTIETLIQALVVSIRIATEHEDISVHRFHGQRKGRLVAKSDDEHNYRYLAHSSGPESLTLSPECKKTLETLEVQVHASHQAGIASLLHRPGETFEHHLDGACYLRVLPEFSLHDVDERGLQSRVLIPLMISGKLWGVVDARSFQNQAPITFLDRGLCRLIADSVSTKMENIVASDILDVRGPFSASQGSNNESGLAFSAPRDLLNTLKADYAISYINDTKVLMGSAKEPHEGLALVEYLHFRRPDENMMSVDIAADFPDLRYSPGFHSVKGFLFIPLSPDGEDFVVYFQEQKADHLGLGISGWSEADLRNAAMMRVVYCKFSSIWREREDALQESRLSRLLLSNSSHEFRTLLNAITNYMEFAGEGKLDAKGTGLLDLARNTSQQLLLAVTKLLDCIEKGLAPTAVVE</sequence>
<keyword evidence="6" id="KW-0902">Two-component regulatory system</keyword>
<keyword evidence="1" id="KW-0597">Phosphoprotein</keyword>
<gene>
    <name evidence="9" type="ORF">D6D28_09441</name>
</gene>
<dbReference type="Proteomes" id="UP000304951">
    <property type="component" value="Unassembled WGS sequence"/>
</dbReference>
<dbReference type="Gene3D" id="3.30.450.40">
    <property type="match status" value="1"/>
</dbReference>
<dbReference type="Gene3D" id="1.10.287.130">
    <property type="match status" value="1"/>
</dbReference>
<reference evidence="9 10" key="1">
    <citation type="submission" date="2018-10" db="EMBL/GenBank/DDBJ databases">
        <title>Fifty Aureobasidium pullulans genomes reveal a recombining polyextremotolerant generalist.</title>
        <authorList>
            <person name="Gostincar C."/>
            <person name="Turk M."/>
            <person name="Zajc J."/>
            <person name="Gunde-Cimerman N."/>
        </authorList>
    </citation>
    <scope>NUCLEOTIDE SEQUENCE [LARGE SCALE GENOMIC DNA]</scope>
    <source>
        <strain evidence="9 10">EXF-11900</strain>
    </source>
</reference>
<dbReference type="PROSITE" id="PS50046">
    <property type="entry name" value="PHYTOCHROME_2"/>
    <property type="match status" value="1"/>
</dbReference>
<evidence type="ECO:0000256" key="2">
    <source>
        <dbReference type="ARBA" id="ARBA00022679"/>
    </source>
</evidence>
<proteinExistence type="predicted"/>
<dbReference type="GO" id="GO:0005524">
    <property type="term" value="F:ATP binding"/>
    <property type="evidence" value="ECO:0007669"/>
    <property type="project" value="UniProtKB-KW"/>
</dbReference>
<keyword evidence="5" id="KW-0067">ATP-binding</keyword>
<protein>
    <recommendedName>
        <fullName evidence="8">Phytochrome chromophore attachment site domain-containing protein</fullName>
    </recommendedName>
</protein>
<dbReference type="EMBL" id="QZAF01000730">
    <property type="protein sequence ID" value="THV65001.1"/>
    <property type="molecule type" value="Genomic_DNA"/>
</dbReference>
<feature type="compositionally biased region" description="Basic and acidic residues" evidence="7">
    <location>
        <begin position="60"/>
        <end position="75"/>
    </location>
</feature>
<keyword evidence="3" id="KW-0547">Nucleotide-binding</keyword>
<evidence type="ECO:0000256" key="5">
    <source>
        <dbReference type="ARBA" id="ARBA00022840"/>
    </source>
</evidence>
<dbReference type="AlphaFoldDB" id="A0A4S8S4F3"/>
<dbReference type="Gene3D" id="3.30.450.20">
    <property type="entry name" value="PAS domain"/>
    <property type="match status" value="1"/>
</dbReference>
<feature type="domain" description="Phytochrome chromophore attachment site" evidence="8">
    <location>
        <begin position="244"/>
        <end position="404"/>
    </location>
</feature>
<dbReference type="SUPFAM" id="SSF55785">
    <property type="entry name" value="PYP-like sensor domain (PAS domain)"/>
    <property type="match status" value="1"/>
</dbReference>
<evidence type="ECO:0000313" key="10">
    <source>
        <dbReference type="Proteomes" id="UP000304951"/>
    </source>
</evidence>
<accession>A0A4S8S4F3</accession>